<gene>
    <name evidence="15" type="ORF">RIF29_25862</name>
</gene>
<evidence type="ECO:0000256" key="6">
    <source>
        <dbReference type="ARBA" id="ARBA00022750"/>
    </source>
</evidence>
<dbReference type="SMART" id="SM00741">
    <property type="entry name" value="SapB"/>
    <property type="match status" value="2"/>
</dbReference>
<evidence type="ECO:0000313" key="16">
    <source>
        <dbReference type="Proteomes" id="UP001372338"/>
    </source>
</evidence>
<evidence type="ECO:0000256" key="2">
    <source>
        <dbReference type="ARBA" id="ARBA00022525"/>
    </source>
</evidence>
<keyword evidence="2" id="KW-0964">Secreted</keyword>
<dbReference type="GO" id="GO:0006629">
    <property type="term" value="P:lipid metabolic process"/>
    <property type="evidence" value="ECO:0007669"/>
    <property type="project" value="InterPro"/>
</dbReference>
<dbReference type="GO" id="GO:0005576">
    <property type="term" value="C:extracellular region"/>
    <property type="evidence" value="ECO:0007669"/>
    <property type="project" value="UniProtKB-SubCell"/>
</dbReference>
<keyword evidence="5" id="KW-0677">Repeat</keyword>
<dbReference type="InterPro" id="IPR007856">
    <property type="entry name" value="SapB_1"/>
</dbReference>
<evidence type="ECO:0000256" key="9">
    <source>
        <dbReference type="ARBA" id="ARBA00023180"/>
    </source>
</evidence>
<dbReference type="Gene3D" id="1.10.225.10">
    <property type="entry name" value="Saposin-like"/>
    <property type="match status" value="2"/>
</dbReference>
<evidence type="ECO:0000256" key="12">
    <source>
        <dbReference type="ARBA" id="ARBA00041785"/>
    </source>
</evidence>
<reference evidence="15 16" key="1">
    <citation type="submission" date="2024-01" db="EMBL/GenBank/DDBJ databases">
        <title>The genomes of 5 underutilized Papilionoideae crops provide insights into root nodulation and disease resistanc.</title>
        <authorList>
            <person name="Yuan L."/>
        </authorList>
    </citation>
    <scope>NUCLEOTIDE SEQUENCE [LARGE SCALE GENOMIC DNA]</scope>
    <source>
        <strain evidence="15">ZHUSHIDOU_FW_LH</strain>
        <tissue evidence="15">Leaf</tissue>
    </source>
</reference>
<dbReference type="InterPro" id="IPR008139">
    <property type="entry name" value="SaposinB_dom"/>
</dbReference>
<dbReference type="SUPFAM" id="SSF47862">
    <property type="entry name" value="Saposin"/>
    <property type="match status" value="2"/>
</dbReference>
<evidence type="ECO:0000313" key="15">
    <source>
        <dbReference type="EMBL" id="KAK7260102.1"/>
    </source>
</evidence>
<keyword evidence="4 13" id="KW-0732">Signal</keyword>
<keyword evidence="8" id="KW-1015">Disulfide bond</keyword>
<sequence length="218" mass="24573">MEEKIAGLLLFIVLGAAWSRDARHLVIANTNQWKQNRQSDVCALCEQYTAEALNYLNDKNNQNEIIETLHNTCYQLFSFKKRCIELVDYYAPLFFSQVASILPGELCKTANLCPYNGKMSSSQVQENGCAFCKDTISSLVVKLKDPDTELQIMHALLKVCNSMEKLTKNCKRLVFEYGPLVFVNAEKFLKTEEICTAIHACPATTVVSQEEIPLVSDS</sequence>
<dbReference type="InterPro" id="IPR051428">
    <property type="entry name" value="Sphingo_Act-Surfact_Prot"/>
</dbReference>
<comment type="subcellular location">
    <subcellularLocation>
        <location evidence="1">Secreted</location>
        <location evidence="1">Extracellular space</location>
    </subcellularLocation>
</comment>
<evidence type="ECO:0000256" key="1">
    <source>
        <dbReference type="ARBA" id="ARBA00004239"/>
    </source>
</evidence>
<organism evidence="15 16">
    <name type="scientific">Crotalaria pallida</name>
    <name type="common">Smooth rattlebox</name>
    <name type="synonym">Crotalaria striata</name>
    <dbReference type="NCBI Taxonomy" id="3830"/>
    <lineage>
        <taxon>Eukaryota</taxon>
        <taxon>Viridiplantae</taxon>
        <taxon>Streptophyta</taxon>
        <taxon>Embryophyta</taxon>
        <taxon>Tracheophyta</taxon>
        <taxon>Spermatophyta</taxon>
        <taxon>Magnoliopsida</taxon>
        <taxon>eudicotyledons</taxon>
        <taxon>Gunneridae</taxon>
        <taxon>Pentapetalae</taxon>
        <taxon>rosids</taxon>
        <taxon>fabids</taxon>
        <taxon>Fabales</taxon>
        <taxon>Fabaceae</taxon>
        <taxon>Papilionoideae</taxon>
        <taxon>50 kb inversion clade</taxon>
        <taxon>genistoids sensu lato</taxon>
        <taxon>core genistoids</taxon>
        <taxon>Crotalarieae</taxon>
        <taxon>Crotalaria</taxon>
    </lineage>
</organism>
<dbReference type="AlphaFoldDB" id="A0AAN9EM36"/>
<evidence type="ECO:0000256" key="11">
    <source>
        <dbReference type="ARBA" id="ARBA00041094"/>
    </source>
</evidence>
<dbReference type="Proteomes" id="UP001372338">
    <property type="component" value="Unassembled WGS sequence"/>
</dbReference>
<evidence type="ECO:0000256" key="4">
    <source>
        <dbReference type="ARBA" id="ARBA00022729"/>
    </source>
</evidence>
<dbReference type="GO" id="GO:0004190">
    <property type="term" value="F:aspartic-type endopeptidase activity"/>
    <property type="evidence" value="ECO:0007669"/>
    <property type="project" value="UniProtKB-KW"/>
</dbReference>
<feature type="signal peptide" evidence="13">
    <location>
        <begin position="1"/>
        <end position="22"/>
    </location>
</feature>
<name>A0AAN9EM36_CROPI</name>
<feature type="chain" id="PRO_5042902498" description="Pulmonary surfactant-associated protein B" evidence="13">
    <location>
        <begin position="23"/>
        <end position="218"/>
    </location>
</feature>
<evidence type="ECO:0000256" key="13">
    <source>
        <dbReference type="SAM" id="SignalP"/>
    </source>
</evidence>
<dbReference type="GO" id="GO:0006508">
    <property type="term" value="P:proteolysis"/>
    <property type="evidence" value="ECO:0007669"/>
    <property type="project" value="UniProtKB-KW"/>
</dbReference>
<keyword evidence="6" id="KW-0378">Hydrolase</keyword>
<accession>A0AAN9EM36</accession>
<comment type="caution">
    <text evidence="15">The sequence shown here is derived from an EMBL/GenBank/DDBJ whole genome shotgun (WGS) entry which is preliminary data.</text>
</comment>
<dbReference type="PROSITE" id="PS50015">
    <property type="entry name" value="SAP_B"/>
    <property type="match status" value="2"/>
</dbReference>
<keyword evidence="3" id="KW-0645">Protease</keyword>
<comment type="function">
    <text evidence="10">Pulmonary surfactant-associated proteins promote alveolar stability by lowering the surface tension at the air-liquid interface in the peripheral air spaces. SP-B increases the collapse pressure of palmitic acid to nearly 70 millinewtons per meter.</text>
</comment>
<dbReference type="EMBL" id="JAYWIO010000005">
    <property type="protein sequence ID" value="KAK7260102.1"/>
    <property type="molecule type" value="Genomic_DNA"/>
</dbReference>
<feature type="domain" description="Saposin B-type" evidence="14">
    <location>
        <begin position="125"/>
        <end position="205"/>
    </location>
</feature>
<proteinExistence type="predicted"/>
<keyword evidence="6" id="KW-0064">Aspartyl protease</keyword>
<evidence type="ECO:0000256" key="7">
    <source>
        <dbReference type="ARBA" id="ARBA00023145"/>
    </source>
</evidence>
<dbReference type="FunFam" id="1.10.225.10:FF:000008">
    <property type="entry name" value="Pulmonary surfactant-associated protein B"/>
    <property type="match status" value="1"/>
</dbReference>
<evidence type="ECO:0000256" key="3">
    <source>
        <dbReference type="ARBA" id="ARBA00022670"/>
    </source>
</evidence>
<feature type="domain" description="Saposin B-type" evidence="14">
    <location>
        <begin position="38"/>
        <end position="117"/>
    </location>
</feature>
<evidence type="ECO:0000256" key="8">
    <source>
        <dbReference type="ARBA" id="ARBA00023157"/>
    </source>
</evidence>
<dbReference type="Pfam" id="PF03489">
    <property type="entry name" value="SapB_2"/>
    <property type="match status" value="2"/>
</dbReference>
<keyword evidence="7" id="KW-0865">Zymogen</keyword>
<dbReference type="PANTHER" id="PTHR11480:SF3">
    <property type="entry name" value="BCDNA.GH08312"/>
    <property type="match status" value="1"/>
</dbReference>
<dbReference type="InterPro" id="IPR008138">
    <property type="entry name" value="SapB_2"/>
</dbReference>
<dbReference type="PANTHER" id="PTHR11480">
    <property type="entry name" value="SAPOSIN-RELATED"/>
    <property type="match status" value="1"/>
</dbReference>
<evidence type="ECO:0000259" key="14">
    <source>
        <dbReference type="PROSITE" id="PS50015"/>
    </source>
</evidence>
<protein>
    <recommendedName>
        <fullName evidence="11">Pulmonary surfactant-associated protein B</fullName>
    </recommendedName>
    <alternativeName>
        <fullName evidence="12">Pulmonary surfactant-associated proteolipid SPL(Phe)</fullName>
    </alternativeName>
</protein>
<keyword evidence="16" id="KW-1185">Reference proteome</keyword>
<evidence type="ECO:0000256" key="10">
    <source>
        <dbReference type="ARBA" id="ARBA00037221"/>
    </source>
</evidence>
<evidence type="ECO:0000256" key="5">
    <source>
        <dbReference type="ARBA" id="ARBA00022737"/>
    </source>
</evidence>
<keyword evidence="9" id="KW-0325">Glycoprotein</keyword>
<dbReference type="InterPro" id="IPR011001">
    <property type="entry name" value="Saposin-like"/>
</dbReference>
<dbReference type="Pfam" id="PF05184">
    <property type="entry name" value="SapB_1"/>
    <property type="match status" value="2"/>
</dbReference>